<gene>
    <name evidence="2" type="ORF">BXY39_3586</name>
</gene>
<dbReference type="RefSeq" id="WP_121940230.1">
    <property type="nucleotide sequence ID" value="NZ_REFR01000016.1"/>
</dbReference>
<dbReference type="InParanoid" id="A0A3M0CEF9"/>
<dbReference type="OrthoDB" id="9808254at2"/>
<protein>
    <recommendedName>
        <fullName evidence="4">Secreted protein</fullName>
    </recommendedName>
</protein>
<comment type="caution">
    <text evidence="2">The sequence shown here is derived from an EMBL/GenBank/DDBJ whole genome shotgun (WGS) entry which is preliminary data.</text>
</comment>
<feature type="chain" id="PRO_5018289996" description="Secreted protein" evidence="1">
    <location>
        <begin position="24"/>
        <end position="249"/>
    </location>
</feature>
<dbReference type="AlphaFoldDB" id="A0A3M0CEF9"/>
<dbReference type="Pfam" id="PF06764">
    <property type="entry name" value="DUF1223"/>
    <property type="match status" value="1"/>
</dbReference>
<dbReference type="InterPro" id="IPR036249">
    <property type="entry name" value="Thioredoxin-like_sf"/>
</dbReference>
<sequence>MKQILCIAVLSLSSLLITGNVVAGDRLTVVELFTSQGCSSCPPADAAVKAMRDKPGVLTLSWPVDYWDRLGWADTFAHPRNSARQAAYNKRMGRGGVFTPQVIVDGRFQCVGSKKDKIRNSVAKARDIERLHVTPGITRRDGVITVTLPATAVADTVAVRLVWYVGDASVEVGAGENQGRQLHYTNVVRYTDVIADWNGEDWITEINPAMGVQVDADHLAILLHAGYGHGPIIGGVSLPLHADDGTAGR</sequence>
<keyword evidence="1" id="KW-0732">Signal</keyword>
<dbReference type="PANTHER" id="PTHR36057">
    <property type="match status" value="1"/>
</dbReference>
<keyword evidence="3" id="KW-1185">Reference proteome</keyword>
<evidence type="ECO:0000313" key="2">
    <source>
        <dbReference type="EMBL" id="RMB01403.1"/>
    </source>
</evidence>
<dbReference type="SUPFAM" id="SSF52833">
    <property type="entry name" value="Thioredoxin-like"/>
    <property type="match status" value="1"/>
</dbReference>
<accession>A0A3M0CEF9</accession>
<feature type="signal peptide" evidence="1">
    <location>
        <begin position="1"/>
        <end position="23"/>
    </location>
</feature>
<evidence type="ECO:0000313" key="3">
    <source>
        <dbReference type="Proteomes" id="UP000271227"/>
    </source>
</evidence>
<proteinExistence type="predicted"/>
<dbReference type="PANTHER" id="PTHR36057:SF1">
    <property type="entry name" value="LIPOPROTEIN LIPID ATTACHMENT SITE-LIKE PROTEIN, PUTATIVE (DUF1223)-RELATED"/>
    <property type="match status" value="1"/>
</dbReference>
<organism evidence="2 3">
    <name type="scientific">Eilatimonas milleporae</name>
    <dbReference type="NCBI Taxonomy" id="911205"/>
    <lineage>
        <taxon>Bacteria</taxon>
        <taxon>Pseudomonadati</taxon>
        <taxon>Pseudomonadota</taxon>
        <taxon>Alphaproteobacteria</taxon>
        <taxon>Kordiimonadales</taxon>
        <taxon>Kordiimonadaceae</taxon>
        <taxon>Eilatimonas</taxon>
    </lineage>
</organism>
<reference evidence="2 3" key="1">
    <citation type="submission" date="2018-10" db="EMBL/GenBank/DDBJ databases">
        <title>Genomic Encyclopedia of Archaeal and Bacterial Type Strains, Phase II (KMG-II): from individual species to whole genera.</title>
        <authorList>
            <person name="Goeker M."/>
        </authorList>
    </citation>
    <scope>NUCLEOTIDE SEQUENCE [LARGE SCALE GENOMIC DNA]</scope>
    <source>
        <strain evidence="2 3">DSM 25217</strain>
    </source>
</reference>
<dbReference type="Proteomes" id="UP000271227">
    <property type="component" value="Unassembled WGS sequence"/>
</dbReference>
<evidence type="ECO:0008006" key="4">
    <source>
        <dbReference type="Google" id="ProtNLM"/>
    </source>
</evidence>
<dbReference type="InterPro" id="IPR010634">
    <property type="entry name" value="DUF1223"/>
</dbReference>
<dbReference type="EMBL" id="REFR01000016">
    <property type="protein sequence ID" value="RMB01403.1"/>
    <property type="molecule type" value="Genomic_DNA"/>
</dbReference>
<evidence type="ECO:0000256" key="1">
    <source>
        <dbReference type="SAM" id="SignalP"/>
    </source>
</evidence>
<name>A0A3M0CEF9_9PROT</name>